<reference evidence="1 2" key="1">
    <citation type="submission" date="2015-09" db="EMBL/GenBank/DDBJ databases">
        <title>Genome announcement of multiple Pseudomonas syringae strains.</title>
        <authorList>
            <person name="Thakur S."/>
            <person name="Wang P.W."/>
            <person name="Gong Y."/>
            <person name="Weir B.S."/>
            <person name="Guttman D.S."/>
        </authorList>
    </citation>
    <scope>NUCLEOTIDE SEQUENCE [LARGE SCALE GENOMIC DNA]</scope>
    <source>
        <strain evidence="1 2">ICMP6289</strain>
    </source>
</reference>
<accession>A0A0N8S374</accession>
<gene>
    <name evidence="1" type="ORF">ALO64_00516</name>
</gene>
<sequence length="248" mass="26821">MAADCSRRAGGAFSVDQLMGSGRPADPDGYVNRYRARQCLDDTRRFRLWQRRLPAAVVAGGFVVGAEHDAQSLPGVDRKAAMARRRAGRYWRPDVVLCRLTTGSGPPSPRSVAWHAGTGAGLGGAVSLAAMAGSTRSQTIGRNALNATLIPLADIHSETEVTCSTCAACCCQLEVMLITDTGVPERYIDTDEWGGEVMLRLDDGWCAALDRNTMMCTIYEKRPLICREFEAGAEDCLNERKGIATAYL</sequence>
<dbReference type="Pfam" id="PF03692">
    <property type="entry name" value="CxxCxxCC"/>
    <property type="match status" value="1"/>
</dbReference>
<comment type="caution">
    <text evidence="1">The sequence shown here is derived from an EMBL/GenBank/DDBJ whole genome shotgun (WGS) entry which is preliminary data.</text>
</comment>
<organism evidence="1 2">
    <name type="scientific">Pseudomonas meliae</name>
    <dbReference type="NCBI Taxonomy" id="86176"/>
    <lineage>
        <taxon>Bacteria</taxon>
        <taxon>Pseudomonadati</taxon>
        <taxon>Pseudomonadota</taxon>
        <taxon>Gammaproteobacteria</taxon>
        <taxon>Pseudomonadales</taxon>
        <taxon>Pseudomonadaceae</taxon>
        <taxon>Pseudomonas</taxon>
    </lineage>
</organism>
<keyword evidence="2" id="KW-1185">Reference proteome</keyword>
<evidence type="ECO:0000313" key="1">
    <source>
        <dbReference type="EMBL" id="KPX86799.1"/>
    </source>
</evidence>
<evidence type="ECO:0000313" key="2">
    <source>
        <dbReference type="Proteomes" id="UP000050455"/>
    </source>
</evidence>
<dbReference type="PATRIC" id="fig|86176.4.peg.564"/>
<proteinExistence type="predicted"/>
<dbReference type="Proteomes" id="UP000050455">
    <property type="component" value="Unassembled WGS sequence"/>
</dbReference>
<dbReference type="InterPro" id="IPR005358">
    <property type="entry name" value="Puta_zinc/iron-chelating_dom"/>
</dbReference>
<protein>
    <submittedName>
        <fullName evidence="1">Putative Fe-S-cluster oxidoreductase</fullName>
    </submittedName>
</protein>
<name>A0A0N8S374_9PSED</name>
<dbReference type="EMBL" id="LJQT01000292">
    <property type="protein sequence ID" value="KPX86799.1"/>
    <property type="molecule type" value="Genomic_DNA"/>
</dbReference>
<dbReference type="AlphaFoldDB" id="A0A0N8S374"/>